<evidence type="ECO:0000313" key="9">
    <source>
        <dbReference type="Proteomes" id="UP000693946"/>
    </source>
</evidence>
<dbReference type="InterPro" id="IPR018114">
    <property type="entry name" value="TRYPSIN_HIS"/>
</dbReference>
<keyword evidence="9" id="KW-1185">Reference proteome</keyword>
<dbReference type="CDD" id="cd00190">
    <property type="entry name" value="Tryp_SPc"/>
    <property type="match status" value="1"/>
</dbReference>
<gene>
    <name evidence="8" type="ORF">JOB18_039490</name>
</gene>
<evidence type="ECO:0000256" key="4">
    <source>
        <dbReference type="ARBA" id="ARBA00022825"/>
    </source>
</evidence>
<comment type="caution">
    <text evidence="8">The sequence shown here is derived from an EMBL/GenBank/DDBJ whole genome shotgun (WGS) entry which is preliminary data.</text>
</comment>
<feature type="chain" id="PRO_5043596745" evidence="6">
    <location>
        <begin position="22"/>
        <end position="265"/>
    </location>
</feature>
<dbReference type="PROSITE" id="PS50240">
    <property type="entry name" value="TRYPSIN_DOM"/>
    <property type="match status" value="1"/>
</dbReference>
<sequence>MCGLHIVLFFLLTCFSQEALASEIIRGKKVPDNLMLYMASVQNDNGHICGGFLVSEDVVVTAAHCNKHKPSSVVLGNHNLKKVRNGTERYDVIKRCMHPDYVKVSKGNDIMLLRLAKKPQLGNRIQPIQLPKTKNDVKDKSKCRVAGWGKIKTDGHTIDVLQAVELPVIDLKVCSTQWKELKIKLPANVICAGGYGTNKGFCQGDSGGPLVCGGTAVGVVSFNLGGNCDYPNVPNVYTDVSKYLPWIKEILKKKNFNKALCGVLS</sequence>
<keyword evidence="2 6" id="KW-0732">Signal</keyword>
<evidence type="ECO:0000259" key="7">
    <source>
        <dbReference type="PROSITE" id="PS50240"/>
    </source>
</evidence>
<dbReference type="SMART" id="SM00020">
    <property type="entry name" value="Tryp_SPc"/>
    <property type="match status" value="1"/>
</dbReference>
<dbReference type="PROSITE" id="PS00134">
    <property type="entry name" value="TRYPSIN_HIS"/>
    <property type="match status" value="1"/>
</dbReference>
<dbReference type="FunFam" id="2.40.10.10:FF:000120">
    <property type="entry name" value="Putative serine protease"/>
    <property type="match status" value="1"/>
</dbReference>
<dbReference type="EMBL" id="JAGKHQ010000006">
    <property type="protein sequence ID" value="KAG7514657.1"/>
    <property type="molecule type" value="Genomic_DNA"/>
</dbReference>
<evidence type="ECO:0000313" key="8">
    <source>
        <dbReference type="EMBL" id="KAG7514657.1"/>
    </source>
</evidence>
<dbReference type="GO" id="GO:0006508">
    <property type="term" value="P:proteolysis"/>
    <property type="evidence" value="ECO:0007669"/>
    <property type="project" value="UniProtKB-KW"/>
</dbReference>
<dbReference type="GO" id="GO:0004252">
    <property type="term" value="F:serine-type endopeptidase activity"/>
    <property type="evidence" value="ECO:0007669"/>
    <property type="project" value="InterPro"/>
</dbReference>
<name>A0AAV6SC38_SOLSE</name>
<dbReference type="Pfam" id="PF00089">
    <property type="entry name" value="Trypsin"/>
    <property type="match status" value="1"/>
</dbReference>
<keyword evidence="4" id="KW-0720">Serine protease</keyword>
<dbReference type="PANTHER" id="PTHR24271:SF87">
    <property type="entry name" value="ARGININE ESTERASE-LIKE-RELATED"/>
    <property type="match status" value="1"/>
</dbReference>
<proteinExistence type="predicted"/>
<dbReference type="InterPro" id="IPR001254">
    <property type="entry name" value="Trypsin_dom"/>
</dbReference>
<evidence type="ECO:0000256" key="1">
    <source>
        <dbReference type="ARBA" id="ARBA00022670"/>
    </source>
</evidence>
<feature type="signal peptide" evidence="6">
    <location>
        <begin position="1"/>
        <end position="21"/>
    </location>
</feature>
<evidence type="ECO:0000256" key="3">
    <source>
        <dbReference type="ARBA" id="ARBA00022801"/>
    </source>
</evidence>
<keyword evidence="3" id="KW-0378">Hydrolase</keyword>
<accession>A0AAV6SC38</accession>
<dbReference type="Proteomes" id="UP000693946">
    <property type="component" value="Linkage Group LG14"/>
</dbReference>
<keyword evidence="5" id="KW-1015">Disulfide bond</keyword>
<protein>
    <submittedName>
        <fullName evidence="8">Granzyme B(G,H)-like</fullName>
    </submittedName>
</protein>
<organism evidence="8 9">
    <name type="scientific">Solea senegalensis</name>
    <name type="common">Senegalese sole</name>
    <dbReference type="NCBI Taxonomy" id="28829"/>
    <lineage>
        <taxon>Eukaryota</taxon>
        <taxon>Metazoa</taxon>
        <taxon>Chordata</taxon>
        <taxon>Craniata</taxon>
        <taxon>Vertebrata</taxon>
        <taxon>Euteleostomi</taxon>
        <taxon>Actinopterygii</taxon>
        <taxon>Neopterygii</taxon>
        <taxon>Teleostei</taxon>
        <taxon>Neoteleostei</taxon>
        <taxon>Acanthomorphata</taxon>
        <taxon>Carangaria</taxon>
        <taxon>Pleuronectiformes</taxon>
        <taxon>Pleuronectoidei</taxon>
        <taxon>Soleidae</taxon>
        <taxon>Solea</taxon>
    </lineage>
</organism>
<keyword evidence="1" id="KW-0645">Protease</keyword>
<evidence type="ECO:0000256" key="5">
    <source>
        <dbReference type="ARBA" id="ARBA00023157"/>
    </source>
</evidence>
<reference evidence="8 9" key="1">
    <citation type="journal article" date="2021" name="Sci. Rep.">
        <title>Chromosome anchoring in Senegalese sole (Solea senegalensis) reveals sex-associated markers and genome rearrangements in flatfish.</title>
        <authorList>
            <person name="Guerrero-Cozar I."/>
            <person name="Gomez-Garrido J."/>
            <person name="Berbel C."/>
            <person name="Martinez-Blanch J.F."/>
            <person name="Alioto T."/>
            <person name="Claros M.G."/>
            <person name="Gagnaire P.A."/>
            <person name="Manchado M."/>
        </authorList>
    </citation>
    <scope>NUCLEOTIDE SEQUENCE [LARGE SCALE GENOMIC DNA]</scope>
    <source>
        <strain evidence="8">Sse05_10M</strain>
    </source>
</reference>
<dbReference type="PANTHER" id="PTHR24271">
    <property type="entry name" value="KALLIKREIN-RELATED"/>
    <property type="match status" value="1"/>
</dbReference>
<feature type="domain" description="Peptidase S1" evidence="7">
    <location>
        <begin position="24"/>
        <end position="252"/>
    </location>
</feature>
<evidence type="ECO:0000256" key="2">
    <source>
        <dbReference type="ARBA" id="ARBA00022729"/>
    </source>
</evidence>
<dbReference type="AlphaFoldDB" id="A0AAV6SC38"/>
<evidence type="ECO:0000256" key="6">
    <source>
        <dbReference type="SAM" id="SignalP"/>
    </source>
</evidence>